<evidence type="ECO:0000256" key="6">
    <source>
        <dbReference type="ARBA" id="ARBA00022824"/>
    </source>
</evidence>
<evidence type="ECO:0000256" key="2">
    <source>
        <dbReference type="ARBA" id="ARBA00008203"/>
    </source>
</evidence>
<keyword evidence="6" id="KW-0256">Endoplasmic reticulum</keyword>
<dbReference type="PANTHER" id="PTHR28285:SF1">
    <property type="entry name" value="PROTEIN BIG1"/>
    <property type="match status" value="1"/>
</dbReference>
<sequence>MKLTTTAALLACTVPHVQAFSDSSPFILFSTAKLRTPSSTPQLQTASQVFTTAKSLLSSCPSSRYVLVSQPNLHAADIRDGSSGGSRSCRLPNLCSAVESDENNSNWDVAEVIGQLSGKALEEYINDACEGRKQDVSVQRFELRHLPAASPRDGEDKGRDDILGDNDYELGKLLENLGDDYTVMVYSDPNEFNAYEPEFSEPVHIDLKRWSGEALEVLVRESSKSTNNLPLFEKYQFFTPGIFMSFIVLAVLLSILSVGLKALASLQVSYGAFDKEMGPAAQKKQM</sequence>
<comment type="similarity">
    <text evidence="2">Belongs to the BIG1 family.</text>
</comment>
<dbReference type="InterPro" id="IPR037654">
    <property type="entry name" value="Big1"/>
</dbReference>
<feature type="chain" id="PRO_5003435385" description="Protein BIG1" evidence="11">
    <location>
        <begin position="20"/>
        <end position="286"/>
    </location>
</feature>
<dbReference type="GO" id="GO:0005789">
    <property type="term" value="C:endoplasmic reticulum membrane"/>
    <property type="evidence" value="ECO:0007669"/>
    <property type="project" value="UniProtKB-SubCell"/>
</dbReference>
<dbReference type="RefSeq" id="XP_003661720.1">
    <property type="nucleotide sequence ID" value="XM_003661672.1"/>
</dbReference>
<dbReference type="VEuPathDB" id="FungiDB:MYCTH_2301481"/>
<evidence type="ECO:0000256" key="5">
    <source>
        <dbReference type="ARBA" id="ARBA00022729"/>
    </source>
</evidence>
<evidence type="ECO:0000256" key="11">
    <source>
        <dbReference type="SAM" id="SignalP"/>
    </source>
</evidence>
<name>G2Q9L6_THET4</name>
<evidence type="ECO:0000256" key="8">
    <source>
        <dbReference type="ARBA" id="ARBA00023136"/>
    </source>
</evidence>
<dbReference type="OMA" id="YFTPGIF"/>
<dbReference type="Pfam" id="PF20520">
    <property type="entry name" value="Ac45-VOA1_TM"/>
    <property type="match status" value="1"/>
</dbReference>
<dbReference type="HOGENOM" id="CLU_062461_0_0_1"/>
<feature type="signal peptide" evidence="11">
    <location>
        <begin position="1"/>
        <end position="19"/>
    </location>
</feature>
<dbReference type="AlphaFoldDB" id="G2Q9L6"/>
<accession>G2Q9L6</accession>
<feature type="transmembrane region" description="Helical" evidence="10">
    <location>
        <begin position="237"/>
        <end position="260"/>
    </location>
</feature>
<evidence type="ECO:0000259" key="12">
    <source>
        <dbReference type="Pfam" id="PF20520"/>
    </source>
</evidence>
<evidence type="ECO:0000256" key="1">
    <source>
        <dbReference type="ARBA" id="ARBA00004115"/>
    </source>
</evidence>
<evidence type="ECO:0000256" key="3">
    <source>
        <dbReference type="ARBA" id="ARBA00022089"/>
    </source>
</evidence>
<comment type="subcellular location">
    <subcellularLocation>
        <location evidence="1">Endoplasmic reticulum membrane</location>
        <topology evidence="1">Single-pass type I membrane protein</topology>
    </subcellularLocation>
</comment>
<evidence type="ECO:0000256" key="10">
    <source>
        <dbReference type="SAM" id="Phobius"/>
    </source>
</evidence>
<dbReference type="PANTHER" id="PTHR28285">
    <property type="entry name" value="PROTEIN BIG1"/>
    <property type="match status" value="1"/>
</dbReference>
<dbReference type="Proteomes" id="UP000007322">
    <property type="component" value="Chromosome 2"/>
</dbReference>
<reference evidence="13 14" key="1">
    <citation type="journal article" date="2011" name="Nat. Biotechnol.">
        <title>Comparative genomic analysis of the thermophilic biomass-degrading fungi Myceliophthora thermophila and Thielavia terrestris.</title>
        <authorList>
            <person name="Berka R.M."/>
            <person name="Grigoriev I.V."/>
            <person name="Otillar R."/>
            <person name="Salamov A."/>
            <person name="Grimwood J."/>
            <person name="Reid I."/>
            <person name="Ishmael N."/>
            <person name="John T."/>
            <person name="Darmond C."/>
            <person name="Moisan M.-C."/>
            <person name="Henrissat B."/>
            <person name="Coutinho P.M."/>
            <person name="Lombard V."/>
            <person name="Natvig D.O."/>
            <person name="Lindquist E."/>
            <person name="Schmutz J."/>
            <person name="Lucas S."/>
            <person name="Harris P."/>
            <person name="Powlowski J."/>
            <person name="Bellemare A."/>
            <person name="Taylor D."/>
            <person name="Butler G."/>
            <person name="de Vries R.P."/>
            <person name="Allijn I.E."/>
            <person name="van den Brink J."/>
            <person name="Ushinsky S."/>
            <person name="Storms R."/>
            <person name="Powell A.J."/>
            <person name="Paulsen I.T."/>
            <person name="Elbourne L.D.H."/>
            <person name="Baker S.E."/>
            <person name="Magnuson J."/>
            <person name="LaBoissiere S."/>
            <person name="Clutterbuck A.J."/>
            <person name="Martinez D."/>
            <person name="Wogulis M."/>
            <person name="de Leon A.L."/>
            <person name="Rey M.W."/>
            <person name="Tsang A."/>
        </authorList>
    </citation>
    <scope>NUCLEOTIDE SEQUENCE [LARGE SCALE GENOMIC DNA]</scope>
    <source>
        <strain evidence="14">ATCC 42464 / BCRC 31852 / DSM 1799</strain>
    </source>
</reference>
<evidence type="ECO:0000256" key="9">
    <source>
        <dbReference type="ARBA" id="ARBA00023316"/>
    </source>
</evidence>
<protein>
    <recommendedName>
        <fullName evidence="3">Protein BIG1</fullName>
    </recommendedName>
</protein>
<evidence type="ECO:0000256" key="7">
    <source>
        <dbReference type="ARBA" id="ARBA00022989"/>
    </source>
</evidence>
<dbReference type="GO" id="GO:0071555">
    <property type="term" value="P:cell wall organization"/>
    <property type="evidence" value="ECO:0007669"/>
    <property type="project" value="UniProtKB-KW"/>
</dbReference>
<dbReference type="GeneID" id="11510525"/>
<proteinExistence type="inferred from homology"/>
<keyword evidence="5 11" id="KW-0732">Signal</keyword>
<organism evidence="13 14">
    <name type="scientific">Thermothelomyces thermophilus (strain ATCC 42464 / BCRC 31852 / DSM 1799)</name>
    <name type="common">Sporotrichum thermophile</name>
    <dbReference type="NCBI Taxonomy" id="573729"/>
    <lineage>
        <taxon>Eukaryota</taxon>
        <taxon>Fungi</taxon>
        <taxon>Dikarya</taxon>
        <taxon>Ascomycota</taxon>
        <taxon>Pezizomycotina</taxon>
        <taxon>Sordariomycetes</taxon>
        <taxon>Sordariomycetidae</taxon>
        <taxon>Sordariales</taxon>
        <taxon>Chaetomiaceae</taxon>
        <taxon>Thermothelomyces</taxon>
    </lineage>
</organism>
<evidence type="ECO:0000313" key="13">
    <source>
        <dbReference type="EMBL" id="AEO56475.1"/>
    </source>
</evidence>
<keyword evidence="4 10" id="KW-0812">Transmembrane</keyword>
<dbReference type="GO" id="GO:0006078">
    <property type="term" value="P:(1-&gt;6)-beta-D-glucan biosynthetic process"/>
    <property type="evidence" value="ECO:0007669"/>
    <property type="project" value="TreeGrafter"/>
</dbReference>
<dbReference type="STRING" id="573729.G2Q9L6"/>
<dbReference type="KEGG" id="mtm:MYCTH_2301481"/>
<dbReference type="GO" id="GO:0009272">
    <property type="term" value="P:fungal-type cell wall biogenesis"/>
    <property type="evidence" value="ECO:0007669"/>
    <property type="project" value="TreeGrafter"/>
</dbReference>
<evidence type="ECO:0000256" key="4">
    <source>
        <dbReference type="ARBA" id="ARBA00022692"/>
    </source>
</evidence>
<feature type="domain" description="V-type proton ATPase subunit S1/VOA1 transmembrane" evidence="12">
    <location>
        <begin position="236"/>
        <end position="275"/>
    </location>
</feature>
<keyword evidence="14" id="KW-1185">Reference proteome</keyword>
<keyword evidence="7 10" id="KW-1133">Transmembrane helix</keyword>
<dbReference type="InterPro" id="IPR046756">
    <property type="entry name" value="VAS1/VOA1_TM"/>
</dbReference>
<dbReference type="EMBL" id="CP003003">
    <property type="protein sequence ID" value="AEO56475.1"/>
    <property type="molecule type" value="Genomic_DNA"/>
</dbReference>
<dbReference type="eggNOG" id="ENOG502S6TD">
    <property type="taxonomic scope" value="Eukaryota"/>
</dbReference>
<dbReference type="InParanoid" id="G2Q9L6"/>
<keyword evidence="9" id="KW-0961">Cell wall biogenesis/degradation</keyword>
<keyword evidence="8 10" id="KW-0472">Membrane</keyword>
<gene>
    <name evidence="13" type="ORF">MYCTH_2301481</name>
</gene>
<evidence type="ECO:0000313" key="14">
    <source>
        <dbReference type="Proteomes" id="UP000007322"/>
    </source>
</evidence>
<dbReference type="OrthoDB" id="9985059at2759"/>